<feature type="non-terminal residue" evidence="2">
    <location>
        <position position="125"/>
    </location>
</feature>
<comment type="caution">
    <text evidence="2">The sequence shown here is derived from an EMBL/GenBank/DDBJ whole genome shotgun (WGS) entry which is preliminary data.</text>
</comment>
<protein>
    <submittedName>
        <fullName evidence="2">Helix-turn-helix domain-containing protein</fullName>
    </submittedName>
</protein>
<dbReference type="Proteomes" id="UP001595916">
    <property type="component" value="Unassembled WGS sequence"/>
</dbReference>
<proteinExistence type="predicted"/>
<keyword evidence="3" id="KW-1185">Reference proteome</keyword>
<sequence>MKTLMDKFKIIDAKRRGLSNRETAKRLGIDRKTVAKYWNEYNERLKELNLTDSHTDIRELQAQIVKEPQYDVSSRGPMKYTEEIDALVETILEEEKEKSKKPGRHKQKRTLKQMHELVASHGHDI</sequence>
<evidence type="ECO:0000313" key="3">
    <source>
        <dbReference type="Proteomes" id="UP001595916"/>
    </source>
</evidence>
<organism evidence="2 3">
    <name type="scientific">Filifactor villosus</name>
    <dbReference type="NCBI Taxonomy" id="29374"/>
    <lineage>
        <taxon>Bacteria</taxon>
        <taxon>Bacillati</taxon>
        <taxon>Bacillota</taxon>
        <taxon>Clostridia</taxon>
        <taxon>Peptostreptococcales</taxon>
        <taxon>Filifactoraceae</taxon>
        <taxon>Filifactor</taxon>
    </lineage>
</organism>
<accession>A0ABV9QPJ1</accession>
<dbReference type="Pfam" id="PF13518">
    <property type="entry name" value="HTH_28"/>
    <property type="match status" value="1"/>
</dbReference>
<dbReference type="EMBL" id="JBHSHL010000053">
    <property type="protein sequence ID" value="MFC4805606.1"/>
    <property type="molecule type" value="Genomic_DNA"/>
</dbReference>
<reference evidence="3" key="1">
    <citation type="journal article" date="2019" name="Int. J. Syst. Evol. Microbiol.">
        <title>The Global Catalogue of Microorganisms (GCM) 10K type strain sequencing project: providing services to taxonomists for standard genome sequencing and annotation.</title>
        <authorList>
            <consortium name="The Broad Institute Genomics Platform"/>
            <consortium name="The Broad Institute Genome Sequencing Center for Infectious Disease"/>
            <person name="Wu L."/>
            <person name="Ma J."/>
        </authorList>
    </citation>
    <scope>NUCLEOTIDE SEQUENCE [LARGE SCALE GENOMIC DNA]</scope>
    <source>
        <strain evidence="3">CCUG 46385</strain>
    </source>
</reference>
<evidence type="ECO:0000259" key="1">
    <source>
        <dbReference type="Pfam" id="PF13518"/>
    </source>
</evidence>
<feature type="domain" description="Insertion element IS150 protein InsJ-like helix-turn-helix" evidence="1">
    <location>
        <begin position="9"/>
        <end position="43"/>
    </location>
</feature>
<dbReference type="InterPro" id="IPR055247">
    <property type="entry name" value="InsJ-like_HTH"/>
</dbReference>
<evidence type="ECO:0000313" key="2">
    <source>
        <dbReference type="EMBL" id="MFC4805606.1"/>
    </source>
</evidence>
<name>A0ABV9QPJ1_9FIRM</name>
<gene>
    <name evidence="2" type="ORF">ACFO4R_11050</name>
</gene>
<dbReference type="InterPro" id="IPR009057">
    <property type="entry name" value="Homeodomain-like_sf"/>
</dbReference>
<dbReference type="SUPFAM" id="SSF46689">
    <property type="entry name" value="Homeodomain-like"/>
    <property type="match status" value="1"/>
</dbReference>
<dbReference type="RefSeq" id="WP_379789207.1">
    <property type="nucleotide sequence ID" value="NZ_JBHSHL010000053.1"/>
</dbReference>